<dbReference type="SUPFAM" id="SSF46955">
    <property type="entry name" value="Putative DNA-binding domain"/>
    <property type="match status" value="1"/>
</dbReference>
<dbReference type="NCBIfam" id="TIGR01764">
    <property type="entry name" value="excise"/>
    <property type="match status" value="1"/>
</dbReference>
<evidence type="ECO:0000313" key="4">
    <source>
        <dbReference type="Proteomes" id="UP000305888"/>
    </source>
</evidence>
<feature type="region of interest" description="Disordered" evidence="1">
    <location>
        <begin position="97"/>
        <end position="134"/>
    </location>
</feature>
<feature type="compositionally biased region" description="Polar residues" evidence="1">
    <location>
        <begin position="97"/>
        <end position="106"/>
    </location>
</feature>
<name>A0A5B8FVQ3_9RHOB</name>
<dbReference type="InterPro" id="IPR009061">
    <property type="entry name" value="DNA-bd_dom_put_sf"/>
</dbReference>
<organism evidence="3 4">
    <name type="scientific">Paroceanicella profunda</name>
    <dbReference type="NCBI Taxonomy" id="2579971"/>
    <lineage>
        <taxon>Bacteria</taxon>
        <taxon>Pseudomonadati</taxon>
        <taxon>Pseudomonadota</taxon>
        <taxon>Alphaproteobacteria</taxon>
        <taxon>Rhodobacterales</taxon>
        <taxon>Paracoccaceae</taxon>
        <taxon>Paroceanicella</taxon>
    </lineage>
</organism>
<sequence>MRRLRRRVASALGQRLRALPGVPAGEGVRLMSEAQRTGEALMQPSRPFTPDALAERWECSSTTIRAMIRAGDLPAFRVGKLFRIPADAVMEYEACQNGNSEGSTADGSCRGGRTAAGAASASTRMIGKLRNARR</sequence>
<evidence type="ECO:0000313" key="3">
    <source>
        <dbReference type="EMBL" id="QDL92515.1"/>
    </source>
</evidence>
<accession>A0A5B8FVQ3</accession>
<evidence type="ECO:0000256" key="1">
    <source>
        <dbReference type="SAM" id="MobiDB-lite"/>
    </source>
</evidence>
<protein>
    <submittedName>
        <fullName evidence="3">Helix-turn-helix domain-containing protein</fullName>
    </submittedName>
</protein>
<dbReference type="GO" id="GO:0003677">
    <property type="term" value="F:DNA binding"/>
    <property type="evidence" value="ECO:0007669"/>
    <property type="project" value="InterPro"/>
</dbReference>
<dbReference type="KEGG" id="ppru:FDP22_12435"/>
<dbReference type="OrthoDB" id="7872598at2"/>
<keyword evidence="4" id="KW-1185">Reference proteome</keyword>
<gene>
    <name evidence="3" type="ORF">FDP22_12435</name>
</gene>
<dbReference type="InterPro" id="IPR041657">
    <property type="entry name" value="HTH_17"/>
</dbReference>
<evidence type="ECO:0000259" key="2">
    <source>
        <dbReference type="Pfam" id="PF12728"/>
    </source>
</evidence>
<feature type="compositionally biased region" description="Low complexity" evidence="1">
    <location>
        <begin position="111"/>
        <end position="124"/>
    </location>
</feature>
<reference evidence="3 4" key="1">
    <citation type="submission" date="2019-06" db="EMBL/GenBank/DDBJ databases">
        <title>Genome sequence of Rhodobacteraceae bacterium D4M1.</title>
        <authorList>
            <person name="Cao J."/>
        </authorList>
    </citation>
    <scope>NUCLEOTIDE SEQUENCE [LARGE SCALE GENOMIC DNA]</scope>
    <source>
        <strain evidence="3 4">D4M1</strain>
    </source>
</reference>
<dbReference type="Proteomes" id="UP000305888">
    <property type="component" value="Chromosome"/>
</dbReference>
<proteinExistence type="predicted"/>
<feature type="domain" description="Helix-turn-helix" evidence="2">
    <location>
        <begin position="49"/>
        <end position="92"/>
    </location>
</feature>
<dbReference type="Pfam" id="PF12728">
    <property type="entry name" value="HTH_17"/>
    <property type="match status" value="1"/>
</dbReference>
<dbReference type="InterPro" id="IPR010093">
    <property type="entry name" value="SinI_DNA-bd"/>
</dbReference>
<dbReference type="AlphaFoldDB" id="A0A5B8FVQ3"/>
<dbReference type="RefSeq" id="WP_138579628.1">
    <property type="nucleotide sequence ID" value="NZ_CP040818.1"/>
</dbReference>
<dbReference type="EMBL" id="CP040818">
    <property type="protein sequence ID" value="QDL92515.1"/>
    <property type="molecule type" value="Genomic_DNA"/>
</dbReference>